<keyword evidence="8" id="KW-0519">Myristate</keyword>
<dbReference type="VEuPathDB" id="FungiDB:TERG_12472"/>
<evidence type="ECO:0000256" key="15">
    <source>
        <dbReference type="ARBA" id="ARBA00023228"/>
    </source>
</evidence>
<accession>A0A178EZS1</accession>
<dbReference type="SMART" id="SM00064">
    <property type="entry name" value="FYVE"/>
    <property type="match status" value="1"/>
</dbReference>
<dbReference type="PANTHER" id="PTHR46661:SF4">
    <property type="entry name" value="RING-TYPE DOMAIN-CONTAINING PROTEIN"/>
    <property type="match status" value="1"/>
</dbReference>
<evidence type="ECO:0000256" key="6">
    <source>
        <dbReference type="ARBA" id="ARBA00012483"/>
    </source>
</evidence>
<comment type="pathway">
    <text evidence="5">Protein modification; protein ubiquitination.</text>
</comment>
<dbReference type="EC" id="2.3.2.27" evidence="6"/>
<keyword evidence="7" id="KW-0808">Transferase</keyword>
<evidence type="ECO:0000313" key="20">
    <source>
        <dbReference type="EMBL" id="OAL65255.1"/>
    </source>
</evidence>
<comment type="caution">
    <text evidence="20">The sequence shown here is derived from an EMBL/GenBank/DDBJ whole genome shotgun (WGS) entry which is preliminary data.</text>
</comment>
<dbReference type="PROSITE" id="PS50178">
    <property type="entry name" value="ZF_FYVE"/>
    <property type="match status" value="1"/>
</dbReference>
<dbReference type="InterPro" id="IPR051878">
    <property type="entry name" value="ZNRF_ubiq-protein_ligase"/>
</dbReference>
<evidence type="ECO:0000256" key="2">
    <source>
        <dbReference type="ARBA" id="ARBA00004170"/>
    </source>
</evidence>
<dbReference type="Proteomes" id="UP000243015">
    <property type="component" value="Unassembled WGS sequence"/>
</dbReference>
<dbReference type="GO" id="GO:0043161">
    <property type="term" value="P:proteasome-mediated ubiquitin-dependent protein catabolic process"/>
    <property type="evidence" value="ECO:0007669"/>
    <property type="project" value="TreeGrafter"/>
</dbReference>
<dbReference type="SUPFAM" id="SSF57850">
    <property type="entry name" value="RING/U-box"/>
    <property type="match status" value="1"/>
</dbReference>
<dbReference type="InterPro" id="IPR000306">
    <property type="entry name" value="Znf_FYVE"/>
</dbReference>
<feature type="compositionally biased region" description="Gly residues" evidence="18">
    <location>
        <begin position="86"/>
        <end position="96"/>
    </location>
</feature>
<sequence>MSLPSESQASTHEARSTTVHRSLSESRHDYTHAARRGSSGGEDHTTWTQFLREDQDRLMDSGSPDRDDNSSTSPNRKRRLRSGSSRSGGGGGGGSNTGIEIPGARYTQPASIRQHSRPGASASRLSGSPSFVRPDEESTETQSASSPPSSSMSRQLNSLRHRERSFTDHRLPRWQPDSEVTECPICGITFTFWFRKHHCRKCGRVVCAACSPHRITIPQQFIVRPPEAQTQLTLSSIIQRNTTDREGVDLVDDEEVQPQLSPSQSRSHHRATSIHQIPRNALGGGTEVRLCNPCVPDPNPEPPRRYRASSSTSHHEHRTRNTSLGWDDHHPHSQGDPHSLPSEYQSPGIWSISAERHRRHIPSVPSRMEGRRQRNQEFESSVHSYRRDPQRNLRANPTDAILPSYGGFGYEVSSSLRGLAPRYLPGRETEPQSQGSPPLYSHDGFTDLQRNQHHPSYTRSILRTADMNRPLPAPPSCSRPRRTITERDICPICNHIFPPQSPGSDEDAREAHIRVCIERHATRRPGASSQSTPSERLRMLTFVATEKDCLGTDGVQSECSICMEEYEVGAELARLECLCKFHKTCILGWFDLNYEQLPLDDRNEQASLQQRILFPYETSSATKERRGDED</sequence>
<protein>
    <recommendedName>
        <fullName evidence="6">RING-type E3 ubiquitin transferase</fullName>
        <ecNumber evidence="6">2.3.2.27</ecNumber>
    </recommendedName>
</protein>
<dbReference type="SUPFAM" id="SSF57903">
    <property type="entry name" value="FYVE/PHD zinc finger"/>
    <property type="match status" value="1"/>
</dbReference>
<feature type="compositionally biased region" description="Basic and acidic residues" evidence="18">
    <location>
        <begin position="22"/>
        <end position="32"/>
    </location>
</feature>
<dbReference type="Pfam" id="PF01363">
    <property type="entry name" value="FYVE"/>
    <property type="match status" value="1"/>
</dbReference>
<evidence type="ECO:0000256" key="11">
    <source>
        <dbReference type="ARBA" id="ARBA00022771"/>
    </source>
</evidence>
<dbReference type="GO" id="GO:0008270">
    <property type="term" value="F:zinc ion binding"/>
    <property type="evidence" value="ECO:0007669"/>
    <property type="project" value="UniProtKB-KW"/>
</dbReference>
<feature type="compositionally biased region" description="Basic and acidic residues" evidence="18">
    <location>
        <begin position="326"/>
        <end position="335"/>
    </location>
</feature>
<dbReference type="InterPro" id="IPR011011">
    <property type="entry name" value="Znf_FYVE_PHD"/>
</dbReference>
<dbReference type="GO" id="GO:0061630">
    <property type="term" value="F:ubiquitin protein ligase activity"/>
    <property type="evidence" value="ECO:0007669"/>
    <property type="project" value="UniProtKB-EC"/>
</dbReference>
<name>A0A178EZS1_TRIRU</name>
<feature type="compositionally biased region" description="Basic and acidic residues" evidence="18">
    <location>
        <begin position="41"/>
        <end position="69"/>
    </location>
</feature>
<evidence type="ECO:0000256" key="3">
    <source>
        <dbReference type="ARBA" id="ARBA00004177"/>
    </source>
</evidence>
<dbReference type="InterPro" id="IPR017455">
    <property type="entry name" value="Znf_FYVE-rel"/>
</dbReference>
<dbReference type="Pfam" id="PF13639">
    <property type="entry name" value="zf-RING_2"/>
    <property type="match status" value="1"/>
</dbReference>
<keyword evidence="13" id="KW-0862">Zinc</keyword>
<feature type="region of interest" description="Disordered" evidence="18">
    <location>
        <begin position="1"/>
        <end position="158"/>
    </location>
</feature>
<evidence type="ECO:0000256" key="4">
    <source>
        <dbReference type="ARBA" id="ARBA00004371"/>
    </source>
</evidence>
<keyword evidence="11 17" id="KW-0863">Zinc-finger</keyword>
<evidence type="ECO:0000313" key="21">
    <source>
        <dbReference type="Proteomes" id="UP000243015"/>
    </source>
</evidence>
<evidence type="ECO:0000256" key="12">
    <source>
        <dbReference type="ARBA" id="ARBA00022786"/>
    </source>
</evidence>
<evidence type="ECO:0000256" key="13">
    <source>
        <dbReference type="ARBA" id="ARBA00022833"/>
    </source>
</evidence>
<keyword evidence="14" id="KW-0472">Membrane</keyword>
<keyword evidence="16" id="KW-0449">Lipoprotein</keyword>
<dbReference type="GO" id="GO:0016020">
    <property type="term" value="C:membrane"/>
    <property type="evidence" value="ECO:0007669"/>
    <property type="project" value="UniProtKB-SubCell"/>
</dbReference>
<feature type="region of interest" description="Disordered" evidence="18">
    <location>
        <begin position="254"/>
        <end position="398"/>
    </location>
</feature>
<evidence type="ECO:0000256" key="10">
    <source>
        <dbReference type="ARBA" id="ARBA00022753"/>
    </source>
</evidence>
<dbReference type="PANTHER" id="PTHR46661">
    <property type="entry name" value="E3 UBIQUITIN-PROTEIN LIGASE ZNRF1-LIKE PROTEIN"/>
    <property type="match status" value="1"/>
</dbReference>
<keyword evidence="15" id="KW-0458">Lysosome</keyword>
<keyword evidence="12" id="KW-0833">Ubl conjugation pathway</keyword>
<keyword evidence="10" id="KW-0967">Endosome</keyword>
<gene>
    <name evidence="20" type="ORF">A7C99_3739</name>
</gene>
<evidence type="ECO:0000256" key="7">
    <source>
        <dbReference type="ARBA" id="ARBA00022679"/>
    </source>
</evidence>
<evidence type="ECO:0000256" key="18">
    <source>
        <dbReference type="SAM" id="MobiDB-lite"/>
    </source>
</evidence>
<evidence type="ECO:0000256" key="5">
    <source>
        <dbReference type="ARBA" id="ARBA00004906"/>
    </source>
</evidence>
<comment type="catalytic activity">
    <reaction evidence="1">
        <text>S-ubiquitinyl-[E2 ubiquitin-conjugating enzyme]-L-cysteine + [acceptor protein]-L-lysine = [E2 ubiquitin-conjugating enzyme]-L-cysteine + N(6)-ubiquitinyl-[acceptor protein]-L-lysine.</text>
        <dbReference type="EC" id="2.3.2.27"/>
    </reaction>
</comment>
<dbReference type="AlphaFoldDB" id="A0A178EZS1"/>
<dbReference type="EMBL" id="LHPM01000014">
    <property type="protein sequence ID" value="OAL65255.1"/>
    <property type="molecule type" value="Genomic_DNA"/>
</dbReference>
<evidence type="ECO:0000256" key="17">
    <source>
        <dbReference type="PROSITE-ProRule" id="PRU00091"/>
    </source>
</evidence>
<evidence type="ECO:0000256" key="14">
    <source>
        <dbReference type="ARBA" id="ARBA00023136"/>
    </source>
</evidence>
<evidence type="ECO:0000256" key="16">
    <source>
        <dbReference type="ARBA" id="ARBA00023288"/>
    </source>
</evidence>
<evidence type="ECO:0000256" key="1">
    <source>
        <dbReference type="ARBA" id="ARBA00000900"/>
    </source>
</evidence>
<feature type="compositionally biased region" description="Low complexity" evidence="18">
    <location>
        <begin position="140"/>
        <end position="158"/>
    </location>
</feature>
<evidence type="ECO:0000256" key="8">
    <source>
        <dbReference type="ARBA" id="ARBA00022707"/>
    </source>
</evidence>
<evidence type="ECO:0000256" key="9">
    <source>
        <dbReference type="ARBA" id="ARBA00022723"/>
    </source>
</evidence>
<evidence type="ECO:0000259" key="19">
    <source>
        <dbReference type="PROSITE" id="PS50178"/>
    </source>
</evidence>
<proteinExistence type="predicted"/>
<feature type="compositionally biased region" description="Polar residues" evidence="18">
    <location>
        <begin position="1"/>
        <end position="21"/>
    </location>
</feature>
<reference evidence="20 21" key="1">
    <citation type="submission" date="2016-05" db="EMBL/GenBank/DDBJ databases">
        <title>Genome sequencing of Trichophyton rubrum CMCC(F)T1i isolated from hair.</title>
        <authorList>
            <person name="Zhan P."/>
            <person name="Tao Y."/>
            <person name="Liu W."/>
        </authorList>
    </citation>
    <scope>NUCLEOTIDE SEQUENCE [LARGE SCALE GENOMIC DNA]</scope>
    <source>
        <strain evidence="21">CMCC(F)T1i</strain>
    </source>
</reference>
<feature type="domain" description="FYVE-type" evidence="19">
    <location>
        <begin position="177"/>
        <end position="299"/>
    </location>
</feature>
<dbReference type="VEuPathDB" id="FungiDB:TERG_12473"/>
<keyword evidence="9" id="KW-0479">Metal-binding</keyword>
<organism evidence="20 21">
    <name type="scientific">Trichophyton rubrum</name>
    <name type="common">Athlete's foot fungus</name>
    <name type="synonym">Epidermophyton rubrum</name>
    <dbReference type="NCBI Taxonomy" id="5551"/>
    <lineage>
        <taxon>Eukaryota</taxon>
        <taxon>Fungi</taxon>
        <taxon>Dikarya</taxon>
        <taxon>Ascomycota</taxon>
        <taxon>Pezizomycotina</taxon>
        <taxon>Eurotiomycetes</taxon>
        <taxon>Eurotiomycetidae</taxon>
        <taxon>Onygenales</taxon>
        <taxon>Arthrodermataceae</taxon>
        <taxon>Trichophyton</taxon>
    </lineage>
</organism>
<dbReference type="Gene3D" id="3.30.40.10">
    <property type="entry name" value="Zinc/RING finger domain, C3HC4 (zinc finger)"/>
    <property type="match status" value="2"/>
</dbReference>
<feature type="compositionally biased region" description="Basic and acidic residues" evidence="18">
    <location>
        <begin position="368"/>
        <end position="377"/>
    </location>
</feature>
<dbReference type="GO" id="GO:0070936">
    <property type="term" value="P:protein K48-linked ubiquitination"/>
    <property type="evidence" value="ECO:0007669"/>
    <property type="project" value="TreeGrafter"/>
</dbReference>
<comment type="subcellular location">
    <subcellularLocation>
        <location evidence="3">Endosome</location>
    </subcellularLocation>
    <subcellularLocation>
        <location evidence="4">Lysosome</location>
    </subcellularLocation>
    <subcellularLocation>
        <location evidence="2">Membrane</location>
        <topology evidence="2">Peripheral membrane protein</topology>
    </subcellularLocation>
</comment>
<dbReference type="InterPro" id="IPR001841">
    <property type="entry name" value="Znf_RING"/>
</dbReference>
<dbReference type="GO" id="GO:0005768">
    <property type="term" value="C:endosome"/>
    <property type="evidence" value="ECO:0007669"/>
    <property type="project" value="UniProtKB-SubCell"/>
</dbReference>
<dbReference type="InterPro" id="IPR013083">
    <property type="entry name" value="Znf_RING/FYVE/PHD"/>
</dbReference>